<dbReference type="InterPro" id="IPR043130">
    <property type="entry name" value="CDP-OH_PTrfase_TM_dom"/>
</dbReference>
<accession>A0A7R9XQU5</accession>
<dbReference type="AlphaFoldDB" id="A0A7R9XQU5"/>
<keyword evidence="6 16" id="KW-0444">Lipid biosynthesis</keyword>
<evidence type="ECO:0000256" key="13">
    <source>
        <dbReference type="ARBA" id="ARBA00023136"/>
    </source>
</evidence>
<keyword evidence="10" id="KW-0460">Magnesium</keyword>
<reference evidence="19" key="1">
    <citation type="submission" date="2021-01" db="EMBL/GenBank/DDBJ databases">
        <authorList>
            <person name="Corre E."/>
            <person name="Pelletier E."/>
            <person name="Niang G."/>
            <person name="Scheremetjew M."/>
            <person name="Finn R."/>
            <person name="Kale V."/>
            <person name="Holt S."/>
            <person name="Cochrane G."/>
            <person name="Meng A."/>
            <person name="Brown T."/>
            <person name="Cohen L."/>
        </authorList>
    </citation>
    <scope>NUCLEOTIDE SEQUENCE</scope>
    <source>
        <strain evidence="19">Clade-A-BCC118000</strain>
    </source>
</reference>
<dbReference type="PANTHER" id="PTHR15362:SF4">
    <property type="entry name" value="CDP-DIACYLGLYCEROL--INOSITOL 3-PHOSPHATIDYLTRANSFERASE"/>
    <property type="match status" value="1"/>
</dbReference>
<dbReference type="EMBL" id="HBDX01002485">
    <property type="protein sequence ID" value="CAD8221418.1"/>
    <property type="molecule type" value="Transcribed_RNA"/>
</dbReference>
<dbReference type="GO" id="GO:0003881">
    <property type="term" value="F:CDP-diacylglycerol-inositol 3-phosphatidyltransferase activity"/>
    <property type="evidence" value="ECO:0007669"/>
    <property type="project" value="UniProtKB-UniRule"/>
</dbReference>
<protein>
    <recommendedName>
        <fullName evidence="5 16">CDP-diacylglycerol--inositol 3-phosphatidyltransferase</fullName>
        <ecNumber evidence="5 16">2.7.8.11</ecNumber>
    </recommendedName>
</protein>
<evidence type="ECO:0000256" key="3">
    <source>
        <dbReference type="ARBA" id="ARBA00004141"/>
    </source>
</evidence>
<comment type="cofactor">
    <cofactor evidence="1">
        <name>Mn(2+)</name>
        <dbReference type="ChEBI" id="CHEBI:29035"/>
    </cofactor>
</comment>
<gene>
    <name evidence="19" type="ORF">OLUC0939_LOCUS2138</name>
</gene>
<evidence type="ECO:0000256" key="7">
    <source>
        <dbReference type="ARBA" id="ARBA00022679"/>
    </source>
</evidence>
<dbReference type="PIRSF" id="PIRSF000848">
    <property type="entry name" value="CDP_diag_ino_3_P"/>
    <property type="match status" value="1"/>
</dbReference>
<keyword evidence="11" id="KW-1133">Transmembrane helix</keyword>
<dbReference type="InterPro" id="IPR000462">
    <property type="entry name" value="CDP-OH_P_trans"/>
</dbReference>
<name>A0A7R9XQU5_9CHLO</name>
<feature type="compositionally biased region" description="Basic and acidic residues" evidence="18">
    <location>
        <begin position="25"/>
        <end position="36"/>
    </location>
</feature>
<evidence type="ECO:0000256" key="1">
    <source>
        <dbReference type="ARBA" id="ARBA00001936"/>
    </source>
</evidence>
<keyword evidence="15 16" id="KW-1208">Phospholipid metabolism</keyword>
<keyword evidence="7 16" id="KW-0808">Transferase</keyword>
<dbReference type="GO" id="GO:0046872">
    <property type="term" value="F:metal ion binding"/>
    <property type="evidence" value="ECO:0007669"/>
    <property type="project" value="UniProtKB-KW"/>
</dbReference>
<evidence type="ECO:0000256" key="12">
    <source>
        <dbReference type="ARBA" id="ARBA00023098"/>
    </source>
</evidence>
<dbReference type="PROSITE" id="PS00379">
    <property type="entry name" value="CDP_ALCOHOL_P_TRANSF"/>
    <property type="match status" value="1"/>
</dbReference>
<keyword evidence="9" id="KW-0479">Metal-binding</keyword>
<evidence type="ECO:0000313" key="19">
    <source>
        <dbReference type="EMBL" id="CAD8221418.1"/>
    </source>
</evidence>
<evidence type="ECO:0000256" key="14">
    <source>
        <dbReference type="ARBA" id="ARBA00023209"/>
    </source>
</evidence>
<keyword evidence="14 16" id="KW-0594">Phospholipid biosynthesis</keyword>
<feature type="region of interest" description="Disordered" evidence="18">
    <location>
        <begin position="1"/>
        <end position="36"/>
    </location>
</feature>
<evidence type="ECO:0000256" key="8">
    <source>
        <dbReference type="ARBA" id="ARBA00022692"/>
    </source>
</evidence>
<evidence type="ECO:0000256" key="2">
    <source>
        <dbReference type="ARBA" id="ARBA00001946"/>
    </source>
</evidence>
<dbReference type="Gene3D" id="1.20.120.1760">
    <property type="match status" value="1"/>
</dbReference>
<keyword evidence="8" id="KW-0812">Transmembrane</keyword>
<evidence type="ECO:0000256" key="17">
    <source>
        <dbReference type="RuleBase" id="RU003750"/>
    </source>
</evidence>
<evidence type="ECO:0000256" key="9">
    <source>
        <dbReference type="ARBA" id="ARBA00022723"/>
    </source>
</evidence>
<comment type="subcellular location">
    <subcellularLocation>
        <location evidence="3">Membrane</location>
        <topology evidence="3">Multi-pass membrane protein</topology>
    </subcellularLocation>
</comment>
<comment type="catalytic activity">
    <reaction evidence="16">
        <text>a CDP-1,2-diacyl-sn-glycerol + myo-inositol = a 1,2-diacyl-sn-glycero-3-phospho-(1D-myo-inositol) + CMP + H(+)</text>
        <dbReference type="Rhea" id="RHEA:11580"/>
        <dbReference type="ChEBI" id="CHEBI:15378"/>
        <dbReference type="ChEBI" id="CHEBI:17268"/>
        <dbReference type="ChEBI" id="CHEBI:57880"/>
        <dbReference type="ChEBI" id="CHEBI:58332"/>
        <dbReference type="ChEBI" id="CHEBI:60377"/>
        <dbReference type="EC" id="2.7.8.11"/>
    </reaction>
</comment>
<evidence type="ECO:0000256" key="18">
    <source>
        <dbReference type="SAM" id="MobiDB-lite"/>
    </source>
</evidence>
<evidence type="ECO:0000256" key="15">
    <source>
        <dbReference type="ARBA" id="ARBA00023264"/>
    </source>
</evidence>
<dbReference type="PANTHER" id="PTHR15362">
    <property type="entry name" value="PHOSPHATIDYLINOSITOL SYNTHASE"/>
    <property type="match status" value="1"/>
</dbReference>
<dbReference type="GO" id="GO:0005794">
    <property type="term" value="C:Golgi apparatus"/>
    <property type="evidence" value="ECO:0007669"/>
    <property type="project" value="TreeGrafter"/>
</dbReference>
<dbReference type="Pfam" id="PF01066">
    <property type="entry name" value="CDP-OH_P_transf"/>
    <property type="match status" value="1"/>
</dbReference>
<keyword evidence="12 16" id="KW-0443">Lipid metabolism</keyword>
<dbReference type="GO" id="GO:0006661">
    <property type="term" value="P:phosphatidylinositol biosynthetic process"/>
    <property type="evidence" value="ECO:0007669"/>
    <property type="project" value="TreeGrafter"/>
</dbReference>
<evidence type="ECO:0000256" key="16">
    <source>
        <dbReference type="PIRNR" id="PIRNR000848"/>
    </source>
</evidence>
<sequence length="259" mass="28621">MPPRKKASSTDARGSRARAPAKSASKGDDATRTRPRGRIDAPRASFLSRHANVYAYVPNLVGYARIALAICALRTAFADVRTCLLCYFASFACDELDGRLARRYDQCSEFGRALDMITDRLATSGLLVVLAMEHREWYATCVGLLALDVASHWTHAYVQLMIGADGHKSIGDESFFLLRWYYGNRIFMGACCVSVEVLYLCLHAMRADPAFVGFRALGPLTFSALARLAIPGFVVKQMANCAQLFEACETLVRIDRMAI</sequence>
<organism evidence="19">
    <name type="scientific">Ostreococcus sp. 'lucimarinus'</name>
    <dbReference type="NCBI Taxonomy" id="242159"/>
    <lineage>
        <taxon>Eukaryota</taxon>
        <taxon>Viridiplantae</taxon>
        <taxon>Chlorophyta</taxon>
        <taxon>Mamiellophyceae</taxon>
        <taxon>Mamiellales</taxon>
        <taxon>Bathycoccaceae</taxon>
        <taxon>Ostreococcus</taxon>
    </lineage>
</organism>
<dbReference type="EC" id="2.7.8.11" evidence="5 16"/>
<evidence type="ECO:0000256" key="10">
    <source>
        <dbReference type="ARBA" id="ARBA00022842"/>
    </source>
</evidence>
<evidence type="ECO:0000256" key="5">
    <source>
        <dbReference type="ARBA" id="ARBA00013212"/>
    </source>
</evidence>
<keyword evidence="13 16" id="KW-0472">Membrane</keyword>
<evidence type="ECO:0000256" key="11">
    <source>
        <dbReference type="ARBA" id="ARBA00022989"/>
    </source>
</evidence>
<dbReference type="InterPro" id="IPR014387">
    <property type="entry name" value="CDP_diag_ino_3_P_euk"/>
</dbReference>
<dbReference type="InterPro" id="IPR048254">
    <property type="entry name" value="CDP_ALCOHOL_P_TRANSF_CS"/>
</dbReference>
<evidence type="ECO:0000256" key="6">
    <source>
        <dbReference type="ARBA" id="ARBA00022516"/>
    </source>
</evidence>
<proteinExistence type="inferred from homology"/>
<dbReference type="GO" id="GO:0016020">
    <property type="term" value="C:membrane"/>
    <property type="evidence" value="ECO:0007669"/>
    <property type="project" value="UniProtKB-SubCell"/>
</dbReference>
<comment type="cofactor">
    <cofactor evidence="2">
        <name>Mg(2+)</name>
        <dbReference type="ChEBI" id="CHEBI:18420"/>
    </cofactor>
</comment>
<comment type="similarity">
    <text evidence="4 16 17">Belongs to the CDP-alcohol phosphatidyltransferase class-I family.</text>
</comment>
<evidence type="ECO:0000256" key="4">
    <source>
        <dbReference type="ARBA" id="ARBA00010441"/>
    </source>
</evidence>